<protein>
    <submittedName>
        <fullName evidence="4">Uncharacterized domain 1-containing protein</fullName>
    </submittedName>
</protein>
<dbReference type="STRING" id="430453.SAMN04487962_102294"/>
<dbReference type="PANTHER" id="PTHR43240:SF10">
    <property type="entry name" value="BLL4964 PROTEIN"/>
    <property type="match status" value="1"/>
</dbReference>
<dbReference type="OrthoDB" id="9805304at2"/>
<dbReference type="Gene3D" id="3.10.129.10">
    <property type="entry name" value="Hotdog Thioesterase"/>
    <property type="match status" value="1"/>
</dbReference>
<dbReference type="SUPFAM" id="SSF54637">
    <property type="entry name" value="Thioesterase/thiol ester dehydrase-isomerase"/>
    <property type="match status" value="1"/>
</dbReference>
<sequence>MAIQASADELQAFMSGEFPQATITVESVDESEAWVRQPVDESHLRPGGTVSGPTMMATADTAAYVVVLSHIGIVPLAVTSNLNINFLRKPESGKALLAKGTLLHLGRRSVLTEVNIYSEGHLEKPVAHAVVTYAIPSSHKTT</sequence>
<evidence type="ECO:0000313" key="4">
    <source>
        <dbReference type="EMBL" id="SES91413.1"/>
    </source>
</evidence>
<keyword evidence="1" id="KW-0378">Hydrolase</keyword>
<dbReference type="RefSeq" id="WP_091848966.1">
    <property type="nucleotide sequence ID" value="NZ_FOHZ01000002.1"/>
</dbReference>
<name>A0A1I0AB19_9GAMM</name>
<keyword evidence="5" id="KW-1185">Reference proteome</keyword>
<evidence type="ECO:0000256" key="2">
    <source>
        <dbReference type="SAM" id="Phobius"/>
    </source>
</evidence>
<feature type="domain" description="Thioesterase" evidence="3">
    <location>
        <begin position="47"/>
        <end position="121"/>
    </location>
</feature>
<dbReference type="GO" id="GO:0061522">
    <property type="term" value="F:1,4-dihydroxy-2-naphthoyl-CoA thioesterase activity"/>
    <property type="evidence" value="ECO:0007669"/>
    <property type="project" value="TreeGrafter"/>
</dbReference>
<dbReference type="CDD" id="cd03443">
    <property type="entry name" value="PaaI_thioesterase"/>
    <property type="match status" value="1"/>
</dbReference>
<evidence type="ECO:0000259" key="3">
    <source>
        <dbReference type="Pfam" id="PF03061"/>
    </source>
</evidence>
<dbReference type="PANTHER" id="PTHR43240">
    <property type="entry name" value="1,4-DIHYDROXY-2-NAPHTHOYL-COA THIOESTERASE 1"/>
    <property type="match status" value="1"/>
</dbReference>
<dbReference type="InterPro" id="IPR029069">
    <property type="entry name" value="HotDog_dom_sf"/>
</dbReference>
<dbReference type="InterPro" id="IPR006683">
    <property type="entry name" value="Thioestr_dom"/>
</dbReference>
<gene>
    <name evidence="4" type="ORF">SAMN04487962_102294</name>
</gene>
<keyword evidence="2" id="KW-1133">Transmembrane helix</keyword>
<dbReference type="AlphaFoldDB" id="A0A1I0AB19"/>
<dbReference type="NCBIfam" id="TIGR00369">
    <property type="entry name" value="unchar_dom_1"/>
    <property type="match status" value="1"/>
</dbReference>
<accession>A0A1I0AB19</accession>
<proteinExistence type="predicted"/>
<reference evidence="5" key="1">
    <citation type="submission" date="2016-10" db="EMBL/GenBank/DDBJ databases">
        <authorList>
            <person name="Varghese N."/>
            <person name="Submissions S."/>
        </authorList>
    </citation>
    <scope>NUCLEOTIDE SEQUENCE [LARGE SCALE GENOMIC DNA]</scope>
    <source>
        <strain evidence="5">CGMCC 1.6489</strain>
    </source>
</reference>
<evidence type="ECO:0000313" key="5">
    <source>
        <dbReference type="Proteomes" id="UP000198762"/>
    </source>
</evidence>
<keyword evidence="2" id="KW-0472">Membrane</keyword>
<dbReference type="Proteomes" id="UP000198762">
    <property type="component" value="Unassembled WGS sequence"/>
</dbReference>
<evidence type="ECO:0000256" key="1">
    <source>
        <dbReference type="ARBA" id="ARBA00022801"/>
    </source>
</evidence>
<dbReference type="InterPro" id="IPR003736">
    <property type="entry name" value="PAAI_dom"/>
</dbReference>
<feature type="transmembrane region" description="Helical" evidence="2">
    <location>
        <begin position="62"/>
        <end position="84"/>
    </location>
</feature>
<dbReference type="EMBL" id="FOHZ01000002">
    <property type="protein sequence ID" value="SES91413.1"/>
    <property type="molecule type" value="Genomic_DNA"/>
</dbReference>
<organism evidence="4 5">
    <name type="scientific">Marinobacter segnicrescens</name>
    <dbReference type="NCBI Taxonomy" id="430453"/>
    <lineage>
        <taxon>Bacteria</taxon>
        <taxon>Pseudomonadati</taxon>
        <taxon>Pseudomonadota</taxon>
        <taxon>Gammaproteobacteria</taxon>
        <taxon>Pseudomonadales</taxon>
        <taxon>Marinobacteraceae</taxon>
        <taxon>Marinobacter</taxon>
    </lineage>
</organism>
<keyword evidence="2" id="KW-0812">Transmembrane</keyword>
<dbReference type="Pfam" id="PF03061">
    <property type="entry name" value="4HBT"/>
    <property type="match status" value="1"/>
</dbReference>
<dbReference type="GO" id="GO:0005829">
    <property type="term" value="C:cytosol"/>
    <property type="evidence" value="ECO:0007669"/>
    <property type="project" value="TreeGrafter"/>
</dbReference>